<dbReference type="PANTHER" id="PTHR23150">
    <property type="entry name" value="SULFATASE MODIFYING FACTOR 1, 2"/>
    <property type="match status" value="1"/>
</dbReference>
<dbReference type="GO" id="GO:0120147">
    <property type="term" value="F:formylglycine-generating oxidase activity"/>
    <property type="evidence" value="ECO:0007669"/>
    <property type="project" value="TreeGrafter"/>
</dbReference>
<dbReference type="EMBL" id="FMXE01000003">
    <property type="protein sequence ID" value="SDA42225.1"/>
    <property type="molecule type" value="Genomic_DNA"/>
</dbReference>
<dbReference type="Gene3D" id="3.90.1580.10">
    <property type="entry name" value="paralog of FGE (formylglycine-generating enzyme)"/>
    <property type="match status" value="1"/>
</dbReference>
<proteinExistence type="predicted"/>
<name>A0A1G5VB24_9BACT</name>
<evidence type="ECO:0000313" key="2">
    <source>
        <dbReference type="EMBL" id="SDA42225.1"/>
    </source>
</evidence>
<dbReference type="OrthoDB" id="9768004at2"/>
<gene>
    <name evidence="2" type="ORF">SAMN03080617_00353</name>
</gene>
<dbReference type="InterPro" id="IPR051043">
    <property type="entry name" value="Sulfatase_Mod_Factor_Kinase"/>
</dbReference>
<dbReference type="AlphaFoldDB" id="A0A1G5VB24"/>
<accession>A0A1G5VB24</accession>
<dbReference type="Pfam" id="PF03781">
    <property type="entry name" value="FGE-sulfatase"/>
    <property type="match status" value="1"/>
</dbReference>
<evidence type="ECO:0000313" key="3">
    <source>
        <dbReference type="Proteomes" id="UP000198756"/>
    </source>
</evidence>
<dbReference type="InterPro" id="IPR005532">
    <property type="entry name" value="SUMF_dom"/>
</dbReference>
<organism evidence="2 3">
    <name type="scientific">Algoriphagus alkaliphilus</name>
    <dbReference type="NCBI Taxonomy" id="279824"/>
    <lineage>
        <taxon>Bacteria</taxon>
        <taxon>Pseudomonadati</taxon>
        <taxon>Bacteroidota</taxon>
        <taxon>Cytophagia</taxon>
        <taxon>Cytophagales</taxon>
        <taxon>Cyclobacteriaceae</taxon>
        <taxon>Algoriphagus</taxon>
    </lineage>
</organism>
<dbReference type="InterPro" id="IPR042095">
    <property type="entry name" value="SUMF_sf"/>
</dbReference>
<dbReference type="InterPro" id="IPR016187">
    <property type="entry name" value="CTDL_fold"/>
</dbReference>
<dbReference type="PANTHER" id="PTHR23150:SF19">
    <property type="entry name" value="FORMYLGLYCINE-GENERATING ENZYME"/>
    <property type="match status" value="1"/>
</dbReference>
<dbReference type="SUPFAM" id="SSF56436">
    <property type="entry name" value="C-type lectin-like"/>
    <property type="match status" value="1"/>
</dbReference>
<reference evidence="3" key="1">
    <citation type="submission" date="2016-10" db="EMBL/GenBank/DDBJ databases">
        <authorList>
            <person name="Varghese N."/>
            <person name="Submissions S."/>
        </authorList>
    </citation>
    <scope>NUCLEOTIDE SEQUENCE [LARGE SCALE GENOMIC DNA]</scope>
    <source>
        <strain evidence="3">DSM 22703</strain>
    </source>
</reference>
<dbReference type="STRING" id="279824.SAMN03080617_00353"/>
<sequence length="276" mass="30939">MDRKINAKIQSTKFPLLLLNQKHKKMKALFTILLCLSLSLVFFTHMTYAQTLPEMILVEGGTFQMGDEWGLGDEDELVHEVTLRSFSISKTEVTVGQYKRYCSESGVRMPNPPNWGWIDSHPMVNVSWFDAVNYADWLSEKTGKLYRLPTEAEWEYAARGGKHSAGYKYSGGQSLPLVGWFGDNADGKTHPVAQKRANEPGIYDMSGNVWEWCSDWYGDYPSSAVSNPRGPSSGSDRVLRGGSWDGSAVYCRVSDRLYYDPSGRDGSGGFRVVLSQ</sequence>
<feature type="domain" description="Sulfatase-modifying factor enzyme-like" evidence="1">
    <location>
        <begin position="52"/>
        <end position="273"/>
    </location>
</feature>
<keyword evidence="3" id="KW-1185">Reference proteome</keyword>
<protein>
    <submittedName>
        <fullName evidence="2">Formylglycine-generating enzyme, required for sulfatase activity, contains SUMF1/FGE domain</fullName>
    </submittedName>
</protein>
<evidence type="ECO:0000259" key="1">
    <source>
        <dbReference type="Pfam" id="PF03781"/>
    </source>
</evidence>
<dbReference type="Proteomes" id="UP000198756">
    <property type="component" value="Unassembled WGS sequence"/>
</dbReference>